<dbReference type="AlphaFoldDB" id="A0A0L6CEE1"/>
<organism evidence="2 3">
    <name type="scientific">Luteipulveratus halotolerans</name>
    <dbReference type="NCBI Taxonomy" id="1631356"/>
    <lineage>
        <taxon>Bacteria</taxon>
        <taxon>Bacillati</taxon>
        <taxon>Actinomycetota</taxon>
        <taxon>Actinomycetes</taxon>
        <taxon>Micrococcales</taxon>
        <taxon>Dermacoccaceae</taxon>
        <taxon>Luteipulveratus</taxon>
    </lineage>
</organism>
<keyword evidence="1" id="KW-0812">Transmembrane</keyword>
<name>A0A0L6CEE1_9MICO</name>
<sequence>MTTPPAPRPTSTSTHSTADIVCAVVLSTIQALLSFLAFAFSGLFMMASDSCGSPAECDSIEQTAWIAMFVVWGSIAVGAAITFAGMIHAGRRHQYMSLWPVFGTVAVVLGFFLGFGIVSSTGA</sequence>
<dbReference type="Proteomes" id="UP000037397">
    <property type="component" value="Unassembled WGS sequence"/>
</dbReference>
<reference evidence="3" key="1">
    <citation type="submission" date="2015-03" db="EMBL/GenBank/DDBJ databases">
        <title>Luteipulveratus halotolerans sp. nov., a novel actinobacterium (Dermacoccaceae) from Sarawak, Malaysia.</title>
        <authorList>
            <person name="Juboi H."/>
            <person name="Basik A."/>
            <person name="Shamsul S.S."/>
            <person name="Arnold P."/>
            <person name="Schmitt E.K."/>
            <person name="Sanglier J.-J."/>
            <person name="Yeo T."/>
        </authorList>
    </citation>
    <scope>NUCLEOTIDE SEQUENCE [LARGE SCALE GENOMIC DNA]</scope>
    <source>
        <strain evidence="3">C296001</strain>
    </source>
</reference>
<feature type="transmembrane region" description="Helical" evidence="1">
    <location>
        <begin position="20"/>
        <end position="44"/>
    </location>
</feature>
<evidence type="ECO:0008006" key="4">
    <source>
        <dbReference type="Google" id="ProtNLM"/>
    </source>
</evidence>
<dbReference type="RefSeq" id="WP_050668483.1">
    <property type="nucleotide sequence ID" value="NZ_LAIR01000002.1"/>
</dbReference>
<feature type="transmembrane region" description="Helical" evidence="1">
    <location>
        <begin position="64"/>
        <end position="86"/>
    </location>
</feature>
<proteinExistence type="predicted"/>
<evidence type="ECO:0000313" key="2">
    <source>
        <dbReference type="EMBL" id="KNX36246.1"/>
    </source>
</evidence>
<accession>A0A0L6CEE1</accession>
<dbReference type="STRING" id="1631356.VV01_02355"/>
<dbReference type="EMBL" id="LAIR01000002">
    <property type="protein sequence ID" value="KNX36246.1"/>
    <property type="molecule type" value="Genomic_DNA"/>
</dbReference>
<evidence type="ECO:0000313" key="3">
    <source>
        <dbReference type="Proteomes" id="UP000037397"/>
    </source>
</evidence>
<gene>
    <name evidence="2" type="ORF">VV01_02355</name>
</gene>
<keyword evidence="1" id="KW-1133">Transmembrane helix</keyword>
<protein>
    <recommendedName>
        <fullName evidence="4">Major facilitator superfamily (MFS) profile domain-containing protein</fullName>
    </recommendedName>
</protein>
<evidence type="ECO:0000256" key="1">
    <source>
        <dbReference type="SAM" id="Phobius"/>
    </source>
</evidence>
<feature type="transmembrane region" description="Helical" evidence="1">
    <location>
        <begin position="98"/>
        <end position="118"/>
    </location>
</feature>
<comment type="caution">
    <text evidence="2">The sequence shown here is derived from an EMBL/GenBank/DDBJ whole genome shotgun (WGS) entry which is preliminary data.</text>
</comment>
<keyword evidence="1" id="KW-0472">Membrane</keyword>
<keyword evidence="3" id="KW-1185">Reference proteome</keyword>